<gene>
    <name evidence="1" type="ordered locus">DET0363</name>
</gene>
<dbReference type="HOGENOM" id="CLU_2648467_0_0_0"/>
<protein>
    <submittedName>
        <fullName evidence="1">Uncharacterized protein</fullName>
    </submittedName>
</protein>
<evidence type="ECO:0000313" key="1">
    <source>
        <dbReference type="EMBL" id="AAW40367.1"/>
    </source>
</evidence>
<keyword evidence="2" id="KW-1185">Reference proteome</keyword>
<dbReference type="KEGG" id="det:DET0363"/>
<dbReference type="InParanoid" id="Q3Z9J0"/>
<accession>Q3Z9J0</accession>
<organism evidence="1 2">
    <name type="scientific">Dehalococcoides mccartyi (strain ATCC BAA-2266 / KCTC 15142 / 195)</name>
    <name type="common">Dehalococcoides ethenogenes (strain 195)</name>
    <dbReference type="NCBI Taxonomy" id="243164"/>
    <lineage>
        <taxon>Bacteria</taxon>
        <taxon>Bacillati</taxon>
        <taxon>Chloroflexota</taxon>
        <taxon>Dehalococcoidia</taxon>
        <taxon>Dehalococcoidales</taxon>
        <taxon>Dehalococcoidaceae</taxon>
        <taxon>Dehalococcoides</taxon>
    </lineage>
</organism>
<name>Q3Z9J0_DEHM1</name>
<reference evidence="1 2" key="1">
    <citation type="journal article" date="2005" name="Science">
        <title>Genome sequence of the PCE-dechlorinating bacterium Dehalococcoides ethenogenes.</title>
        <authorList>
            <person name="Seshadri R."/>
            <person name="Adrian L."/>
            <person name="Fouts D.E."/>
            <person name="Eisen J.A."/>
            <person name="Phillippy A.M."/>
            <person name="Methe B.A."/>
            <person name="Ward N.L."/>
            <person name="Nelson W.C."/>
            <person name="Deboy R.T."/>
            <person name="Khouri H.M."/>
            <person name="Kolonay J.F."/>
            <person name="Dodson R.J."/>
            <person name="Daugherty S.C."/>
            <person name="Brinkac L.M."/>
            <person name="Sullivan S.A."/>
            <person name="Madupu R."/>
            <person name="Nelson K.E."/>
            <person name="Kang K.H."/>
            <person name="Impraim M."/>
            <person name="Tran K."/>
            <person name="Robinson J.M."/>
            <person name="Forberger H.A."/>
            <person name="Fraser C.M."/>
            <person name="Zinder S.H."/>
            <person name="Heidelberg J.F."/>
        </authorList>
    </citation>
    <scope>NUCLEOTIDE SEQUENCE [LARGE SCALE GENOMIC DNA]</scope>
    <source>
        <strain evidence="2">ATCC BAA-2266 / KCTC 15142 / 195</strain>
    </source>
</reference>
<sequence length="90" mass="10481">MPLSRWRWVIMGAVMEDLNVSALDFVSFCHRRCGQEWPELYDEMCRVAGRRLYRGMGYYELNNLGIPLDLANLDSTLALVDQYKSNQKCS</sequence>
<dbReference type="AlphaFoldDB" id="Q3Z9J0"/>
<dbReference type="STRING" id="243164.DET0363"/>
<dbReference type="Proteomes" id="UP000008289">
    <property type="component" value="Chromosome"/>
</dbReference>
<proteinExistence type="predicted"/>
<dbReference type="EMBL" id="CP000027">
    <property type="protein sequence ID" value="AAW40367.1"/>
    <property type="molecule type" value="Genomic_DNA"/>
</dbReference>
<dbReference type="eggNOG" id="ENOG5030T26">
    <property type="taxonomic scope" value="Bacteria"/>
</dbReference>
<evidence type="ECO:0000313" key="2">
    <source>
        <dbReference type="Proteomes" id="UP000008289"/>
    </source>
</evidence>